<gene>
    <name evidence="3" type="ORF">H4K34_02140</name>
</gene>
<evidence type="ECO:0000313" key="4">
    <source>
        <dbReference type="Proteomes" id="UP000516305"/>
    </source>
</evidence>
<dbReference type="InterPro" id="IPR028347">
    <property type="entry name" value="START_dom_prot"/>
</dbReference>
<proteinExistence type="predicted"/>
<dbReference type="RefSeq" id="WP_210759192.1">
    <property type="nucleotide sequence ID" value="NZ_CP060139.1"/>
</dbReference>
<keyword evidence="4" id="KW-1185">Reference proteome</keyword>
<dbReference type="PROSITE" id="PS50848">
    <property type="entry name" value="START"/>
    <property type="match status" value="1"/>
</dbReference>
<accession>A0A7H0VG17</accession>
<dbReference type="CDD" id="cd08876">
    <property type="entry name" value="START_1"/>
    <property type="match status" value="1"/>
</dbReference>
<dbReference type="EMBL" id="CP060139">
    <property type="protein sequence ID" value="QNR24665.1"/>
    <property type="molecule type" value="Genomic_DNA"/>
</dbReference>
<feature type="domain" description="START" evidence="2">
    <location>
        <begin position="26"/>
        <end position="200"/>
    </location>
</feature>
<evidence type="ECO:0000313" key="3">
    <source>
        <dbReference type="EMBL" id="QNR24665.1"/>
    </source>
</evidence>
<dbReference type="PANTHER" id="PTHR19308">
    <property type="entry name" value="PHOSPHATIDYLCHOLINE TRANSFER PROTEIN"/>
    <property type="match status" value="1"/>
</dbReference>
<evidence type="ECO:0000259" key="2">
    <source>
        <dbReference type="PROSITE" id="PS50848"/>
    </source>
</evidence>
<keyword evidence="1" id="KW-0732">Signal</keyword>
<dbReference type="PANTHER" id="PTHR19308:SF14">
    <property type="entry name" value="START DOMAIN-CONTAINING PROTEIN"/>
    <property type="match status" value="1"/>
</dbReference>
<dbReference type="Gene3D" id="3.30.530.20">
    <property type="match status" value="1"/>
</dbReference>
<protein>
    <submittedName>
        <fullName evidence="3">START domain-containing protein</fullName>
    </submittedName>
</protein>
<reference evidence="3 4" key="1">
    <citation type="submission" date="2020-08" db="EMBL/GenBank/DDBJ databases">
        <title>Croceimicrobium hydrocarbonivorans gen. nov., sp. nov., a novel marine bacterium isolated from a bacterial consortium that degrades polyethylene terephthalate.</title>
        <authorList>
            <person name="Liu R."/>
        </authorList>
    </citation>
    <scope>NUCLEOTIDE SEQUENCE [LARGE SCALE GENOMIC DNA]</scope>
    <source>
        <strain evidence="3 4">A20-9</strain>
    </source>
</reference>
<sequence>MMRTLCFSLALLLFPMAGADRSGSKWELRKNEDGIKIYTRAVEGAALDEFKAHAEFNFPMEKIVAILEDADHFKDWMPNCSHSKLIKREGQKQYHYTITSAPFPLDDRDCYYRFSYEKTSNQVKINMDGLPDYGPKKEDMVRIPSVKGYWLFEKLGPQKTKITYQVLANPGGSIPGWLANAGTVDSPFNTLKNLRKRLES</sequence>
<dbReference type="KEGG" id="chyd:H4K34_02140"/>
<name>A0A7H0VG17_9FLAO</name>
<dbReference type="InterPro" id="IPR023393">
    <property type="entry name" value="START-like_dom_sf"/>
</dbReference>
<dbReference type="InterPro" id="IPR002913">
    <property type="entry name" value="START_lipid-bd_dom"/>
</dbReference>
<dbReference type="InterPro" id="IPR051213">
    <property type="entry name" value="START_lipid_transfer"/>
</dbReference>
<dbReference type="GO" id="GO:0005737">
    <property type="term" value="C:cytoplasm"/>
    <property type="evidence" value="ECO:0007669"/>
    <property type="project" value="UniProtKB-ARBA"/>
</dbReference>
<dbReference type="PIRSF" id="PIRSF039033">
    <property type="entry name" value="START_dom"/>
    <property type="match status" value="1"/>
</dbReference>
<dbReference type="GO" id="GO:0008289">
    <property type="term" value="F:lipid binding"/>
    <property type="evidence" value="ECO:0007669"/>
    <property type="project" value="InterPro"/>
</dbReference>
<organism evidence="3 4">
    <name type="scientific">Croceimicrobium hydrocarbonivorans</name>
    <dbReference type="NCBI Taxonomy" id="2761580"/>
    <lineage>
        <taxon>Bacteria</taxon>
        <taxon>Pseudomonadati</taxon>
        <taxon>Bacteroidota</taxon>
        <taxon>Flavobacteriia</taxon>
        <taxon>Flavobacteriales</taxon>
        <taxon>Owenweeksiaceae</taxon>
        <taxon>Croceimicrobium</taxon>
    </lineage>
</organism>
<feature type="chain" id="PRO_5028821087" evidence="1">
    <location>
        <begin position="20"/>
        <end position="200"/>
    </location>
</feature>
<dbReference type="SUPFAM" id="SSF55961">
    <property type="entry name" value="Bet v1-like"/>
    <property type="match status" value="1"/>
</dbReference>
<dbReference type="AlphaFoldDB" id="A0A7H0VG17"/>
<dbReference type="Proteomes" id="UP000516305">
    <property type="component" value="Chromosome"/>
</dbReference>
<feature type="signal peptide" evidence="1">
    <location>
        <begin position="1"/>
        <end position="19"/>
    </location>
</feature>
<evidence type="ECO:0000256" key="1">
    <source>
        <dbReference type="SAM" id="SignalP"/>
    </source>
</evidence>